<evidence type="ECO:0000313" key="5">
    <source>
        <dbReference type="EMBL" id="RHK87616.1"/>
    </source>
</evidence>
<dbReference type="InterPro" id="IPR002559">
    <property type="entry name" value="Transposase_11"/>
</dbReference>
<name>A0A174HIZ7_9BACE</name>
<dbReference type="Pfam" id="PF13808">
    <property type="entry name" value="DDE_Tnp_1_assoc"/>
    <property type="match status" value="1"/>
</dbReference>
<sequence>MDKIAKDFLINDELARHMASMSEAIDTIDPREKNKVTYSGKLIMLVTLSGVFCDCQSWNDIADFARYKKDFLRRFIPDLETTPSHDTLRRFFCIIKTERLESCYREWACNMRGDSPSIEDCDWSKVQIGEGNDLYTNRHIAIDGKTICGAINADKLVQESAGKITKEQAASAKLHIVSAFLSDMSLSLGQERVSIKENEIVAIPKLLDDIDIRQGDVVTIDALGTQKKIVEKITEKQADYLLEVKDNHLKLRENIENDAEYLLISGRENDFIKRAEETTEGHGFMVTRTCISCSEPSRLGFCYRDWKNLRTYGIIKTEKINIATGEIQNEKHCFISSLVNNPELILKYKRKHWAVENGLHWQLDVTFNEDDGRKMMNSAQNFSTLTKMALTILKNYQDEDKKTSVNRKRKKAGWSDEYLANLINNFIKAF</sequence>
<reference evidence="3 7" key="2">
    <citation type="journal article" date="2019" name="Nat. Med.">
        <title>A library of human gut bacterial isolates paired with longitudinal multiomics data enables mechanistic microbiome research.</title>
        <authorList>
            <person name="Poyet M."/>
            <person name="Groussin M."/>
            <person name="Gibbons S.M."/>
            <person name="Avila-Pacheco J."/>
            <person name="Jiang X."/>
            <person name="Kearney S.M."/>
            <person name="Perrotta A.R."/>
            <person name="Berdy B."/>
            <person name="Zhao S."/>
            <person name="Lieberman T.D."/>
            <person name="Swanson P.K."/>
            <person name="Smith M."/>
            <person name="Roesemann S."/>
            <person name="Alexander J.E."/>
            <person name="Rich S.A."/>
            <person name="Livny J."/>
            <person name="Vlamakis H."/>
            <person name="Clish C."/>
            <person name="Bullock K."/>
            <person name="Deik A."/>
            <person name="Scott J."/>
            <person name="Pierce K.A."/>
            <person name="Xavier R.J."/>
            <person name="Alm E.J."/>
        </authorList>
    </citation>
    <scope>NUCLEOTIDE SEQUENCE [LARGE SCALE GENOMIC DNA]</scope>
    <source>
        <strain evidence="3 7">BIOML-A16</strain>
    </source>
</reference>
<comment type="caution">
    <text evidence="5">The sequence shown here is derived from an EMBL/GenBank/DDBJ whole genome shotgun (WGS) entry which is preliminary data.</text>
</comment>
<protein>
    <submittedName>
        <fullName evidence="5">ISAs1 family transposase</fullName>
    </submittedName>
</protein>
<dbReference type="Proteomes" id="UP000284417">
    <property type="component" value="Unassembled WGS sequence"/>
</dbReference>
<evidence type="ECO:0000313" key="4">
    <source>
        <dbReference type="EMBL" id="MCA4525123.1"/>
    </source>
</evidence>
<dbReference type="Pfam" id="PF01609">
    <property type="entry name" value="DDE_Tnp_1"/>
    <property type="match status" value="1"/>
</dbReference>
<accession>A0A174HIZ7</accession>
<feature type="domain" description="H repeat-associated protein N-terminal" evidence="2">
    <location>
        <begin position="29"/>
        <end position="108"/>
    </location>
</feature>
<evidence type="ECO:0000259" key="2">
    <source>
        <dbReference type="Pfam" id="PF13808"/>
    </source>
</evidence>
<evidence type="ECO:0000313" key="3">
    <source>
        <dbReference type="EMBL" id="KAB6336670.1"/>
    </source>
</evidence>
<dbReference type="PANTHER" id="PTHR30298:SF0">
    <property type="entry name" value="PROTEIN YBFL-RELATED"/>
    <property type="match status" value="1"/>
</dbReference>
<dbReference type="InterPro" id="IPR051698">
    <property type="entry name" value="Transposase_11-like"/>
</dbReference>
<dbReference type="PANTHER" id="PTHR30298">
    <property type="entry name" value="H REPEAT-ASSOCIATED PREDICTED TRANSPOSASE"/>
    <property type="match status" value="1"/>
</dbReference>
<evidence type="ECO:0000313" key="7">
    <source>
        <dbReference type="Proteomes" id="UP000438288"/>
    </source>
</evidence>
<feature type="domain" description="Transposase IS4-like" evidence="1">
    <location>
        <begin position="138"/>
        <end position="390"/>
    </location>
</feature>
<reference evidence="4" key="3">
    <citation type="submission" date="2023-08" db="EMBL/GenBank/DDBJ databases">
        <title>Mucin Metabolism Genes Underlie the Key Renovations of Bacteroides xylanisolvens Genomes in Captive Great Apes.</title>
        <authorList>
            <person name="Nishida A.H."/>
        </authorList>
    </citation>
    <scope>NUCLEOTIDE SEQUENCE</scope>
    <source>
        <strain evidence="4">P19.10B</strain>
    </source>
</reference>
<dbReference type="AlphaFoldDB" id="A0A174HIZ7"/>
<dbReference type="Proteomes" id="UP000438288">
    <property type="component" value="Unassembled WGS sequence"/>
</dbReference>
<dbReference type="GO" id="GO:0006313">
    <property type="term" value="P:DNA transposition"/>
    <property type="evidence" value="ECO:0007669"/>
    <property type="project" value="InterPro"/>
</dbReference>
<evidence type="ECO:0000259" key="1">
    <source>
        <dbReference type="Pfam" id="PF01609"/>
    </source>
</evidence>
<dbReference type="RefSeq" id="WP_004315317.1">
    <property type="nucleotide sequence ID" value="NZ_AP031409.1"/>
</dbReference>
<evidence type="ECO:0000313" key="6">
    <source>
        <dbReference type="Proteomes" id="UP000284417"/>
    </source>
</evidence>
<dbReference type="GeneID" id="69483039"/>
<dbReference type="EMBL" id="QROC01000085">
    <property type="protein sequence ID" value="RHK87616.1"/>
    <property type="molecule type" value="Genomic_DNA"/>
</dbReference>
<dbReference type="NCBIfam" id="NF033564">
    <property type="entry name" value="transpos_ISAs1"/>
    <property type="match status" value="1"/>
</dbReference>
<dbReference type="GO" id="GO:0003677">
    <property type="term" value="F:DNA binding"/>
    <property type="evidence" value="ECO:0007669"/>
    <property type="project" value="InterPro"/>
</dbReference>
<proteinExistence type="predicted"/>
<dbReference type="EMBL" id="WDCP01000075">
    <property type="protein sequence ID" value="KAB6336670.1"/>
    <property type="molecule type" value="Genomic_DNA"/>
</dbReference>
<organism evidence="5 6">
    <name type="scientific">Bacteroides xylanisolvens</name>
    <dbReference type="NCBI Taxonomy" id="371601"/>
    <lineage>
        <taxon>Bacteria</taxon>
        <taxon>Pseudomonadati</taxon>
        <taxon>Bacteroidota</taxon>
        <taxon>Bacteroidia</taxon>
        <taxon>Bacteroidales</taxon>
        <taxon>Bacteroidaceae</taxon>
        <taxon>Bacteroides</taxon>
    </lineage>
</organism>
<dbReference type="InterPro" id="IPR047647">
    <property type="entry name" value="ISAs1_transpos"/>
</dbReference>
<reference evidence="5 6" key="1">
    <citation type="submission" date="2018-08" db="EMBL/GenBank/DDBJ databases">
        <title>A genome reference for cultivated species of the human gut microbiota.</title>
        <authorList>
            <person name="Zou Y."/>
            <person name="Xue W."/>
            <person name="Luo G."/>
        </authorList>
    </citation>
    <scope>NUCLEOTIDE SEQUENCE [LARGE SCALE GENOMIC DNA]</scope>
    <source>
        <strain evidence="5 6">AF39-6AC</strain>
    </source>
</reference>
<gene>
    <name evidence="5" type="ORF">DW042_24415</name>
    <name evidence="3" type="ORF">GAZ43_21565</name>
    <name evidence="4" type="ORF">LDZ35_18140</name>
</gene>
<dbReference type="GO" id="GO:0004803">
    <property type="term" value="F:transposase activity"/>
    <property type="evidence" value="ECO:0007669"/>
    <property type="project" value="InterPro"/>
</dbReference>
<dbReference type="Proteomes" id="UP001197958">
    <property type="component" value="Unassembled WGS sequence"/>
</dbReference>
<dbReference type="EMBL" id="JAIWWW010000039">
    <property type="protein sequence ID" value="MCA4525123.1"/>
    <property type="molecule type" value="Genomic_DNA"/>
</dbReference>
<dbReference type="InterPro" id="IPR032806">
    <property type="entry name" value="YbfD_N"/>
</dbReference>